<dbReference type="GO" id="GO:0003676">
    <property type="term" value="F:nucleic acid binding"/>
    <property type="evidence" value="ECO:0007669"/>
    <property type="project" value="InterPro"/>
</dbReference>
<dbReference type="InterPro" id="IPR001584">
    <property type="entry name" value="Integrase_cat-core"/>
</dbReference>
<dbReference type="PROSITE" id="PS50994">
    <property type="entry name" value="INTEGRASE"/>
    <property type="match status" value="1"/>
</dbReference>
<sequence length="191" mass="22443">MAHFIACKKTTDDVHVARLYFREIYCLHGLPMSIVSNWDRHFVGHVWRSLWRLANTKLDFGSSYHPQTDGQTELVNRTLGDMLRVAIDGNLKSWDQRLYQVEFSYNRSWKRSTGFSSFTVIYGYNPRAPIDLVLLIGRKIHDKVEDLITTFQNIHEEARRNLKRPQANTNSIQTRRHDLWSSILETLFGVF</sequence>
<proteinExistence type="predicted"/>
<dbReference type="InterPro" id="IPR012337">
    <property type="entry name" value="RNaseH-like_sf"/>
</dbReference>
<dbReference type="PANTHER" id="PTHR35046:SF18">
    <property type="entry name" value="RNA-DIRECTED DNA POLYMERASE"/>
    <property type="match status" value="1"/>
</dbReference>
<dbReference type="EMBL" id="BAABME010016940">
    <property type="protein sequence ID" value="GAA0148095.1"/>
    <property type="molecule type" value="Genomic_DNA"/>
</dbReference>
<keyword evidence="3" id="KW-1185">Reference proteome</keyword>
<accession>A0AAV3P9I4</accession>
<evidence type="ECO:0000259" key="1">
    <source>
        <dbReference type="PROSITE" id="PS50994"/>
    </source>
</evidence>
<gene>
    <name evidence="2" type="ORF">LIER_36651</name>
</gene>
<dbReference type="GO" id="GO:0015074">
    <property type="term" value="P:DNA integration"/>
    <property type="evidence" value="ECO:0007669"/>
    <property type="project" value="InterPro"/>
</dbReference>
<dbReference type="InterPro" id="IPR036397">
    <property type="entry name" value="RNaseH_sf"/>
</dbReference>
<dbReference type="Gene3D" id="3.30.420.10">
    <property type="entry name" value="Ribonuclease H-like superfamily/Ribonuclease H"/>
    <property type="match status" value="1"/>
</dbReference>
<evidence type="ECO:0000313" key="3">
    <source>
        <dbReference type="Proteomes" id="UP001454036"/>
    </source>
</evidence>
<organism evidence="2 3">
    <name type="scientific">Lithospermum erythrorhizon</name>
    <name type="common">Purple gromwell</name>
    <name type="synonym">Lithospermum officinale var. erythrorhizon</name>
    <dbReference type="NCBI Taxonomy" id="34254"/>
    <lineage>
        <taxon>Eukaryota</taxon>
        <taxon>Viridiplantae</taxon>
        <taxon>Streptophyta</taxon>
        <taxon>Embryophyta</taxon>
        <taxon>Tracheophyta</taxon>
        <taxon>Spermatophyta</taxon>
        <taxon>Magnoliopsida</taxon>
        <taxon>eudicotyledons</taxon>
        <taxon>Gunneridae</taxon>
        <taxon>Pentapetalae</taxon>
        <taxon>asterids</taxon>
        <taxon>lamiids</taxon>
        <taxon>Boraginales</taxon>
        <taxon>Boraginaceae</taxon>
        <taxon>Boraginoideae</taxon>
        <taxon>Lithospermeae</taxon>
        <taxon>Lithospermum</taxon>
    </lineage>
</organism>
<dbReference type="AlphaFoldDB" id="A0AAV3P9I4"/>
<name>A0AAV3P9I4_LITER</name>
<dbReference type="Proteomes" id="UP001454036">
    <property type="component" value="Unassembled WGS sequence"/>
</dbReference>
<reference evidence="2 3" key="1">
    <citation type="submission" date="2024-01" db="EMBL/GenBank/DDBJ databases">
        <title>The complete chloroplast genome sequence of Lithospermum erythrorhizon: insights into the phylogenetic relationship among Boraginaceae species and the maternal lineages of purple gromwells.</title>
        <authorList>
            <person name="Okada T."/>
            <person name="Watanabe K."/>
        </authorList>
    </citation>
    <scope>NUCLEOTIDE SEQUENCE [LARGE SCALE GENOMIC DNA]</scope>
</reference>
<comment type="caution">
    <text evidence="2">The sequence shown here is derived from an EMBL/GenBank/DDBJ whole genome shotgun (WGS) entry which is preliminary data.</text>
</comment>
<dbReference type="PANTHER" id="PTHR35046">
    <property type="entry name" value="ZINC KNUCKLE (CCHC-TYPE) FAMILY PROTEIN"/>
    <property type="match status" value="1"/>
</dbReference>
<feature type="domain" description="Integrase catalytic" evidence="1">
    <location>
        <begin position="1"/>
        <end position="137"/>
    </location>
</feature>
<dbReference type="SUPFAM" id="SSF53098">
    <property type="entry name" value="Ribonuclease H-like"/>
    <property type="match status" value="1"/>
</dbReference>
<evidence type="ECO:0000313" key="2">
    <source>
        <dbReference type="EMBL" id="GAA0148095.1"/>
    </source>
</evidence>
<protein>
    <recommendedName>
        <fullName evidence="1">Integrase catalytic domain-containing protein</fullName>
    </recommendedName>
</protein>